<proteinExistence type="predicted"/>
<organism evidence="4 5">
    <name type="scientific">Flavipsychrobacter stenotrophus</name>
    <dbReference type="NCBI Taxonomy" id="2077091"/>
    <lineage>
        <taxon>Bacteria</taxon>
        <taxon>Pseudomonadati</taxon>
        <taxon>Bacteroidota</taxon>
        <taxon>Chitinophagia</taxon>
        <taxon>Chitinophagales</taxon>
        <taxon>Chitinophagaceae</taxon>
        <taxon>Flavipsychrobacter</taxon>
    </lineage>
</organism>
<keyword evidence="2" id="KW-0472">Membrane</keyword>
<dbReference type="InterPro" id="IPR019734">
    <property type="entry name" value="TPR_rpt"/>
</dbReference>
<reference evidence="4 5" key="1">
    <citation type="submission" date="2018-01" db="EMBL/GenBank/DDBJ databases">
        <title>A novel member of the phylum Bacteroidetes isolated from glacier ice.</title>
        <authorList>
            <person name="Liu Q."/>
            <person name="Xin Y.-H."/>
        </authorList>
    </citation>
    <scope>NUCLEOTIDE SEQUENCE [LARGE SCALE GENOMIC DNA]</scope>
    <source>
        <strain evidence="4 5">RB1R16</strain>
    </source>
</reference>
<dbReference type="InterPro" id="IPR000792">
    <property type="entry name" value="Tscrpt_reg_LuxR_C"/>
</dbReference>
<feature type="domain" description="HTH luxR-type" evidence="3">
    <location>
        <begin position="463"/>
        <end position="520"/>
    </location>
</feature>
<sequence>MVCNKCYSKQGDNYFAKGWQELIKDNDTQALKFFRIAYEDAREQNNVEHMALSLLDMGICTYGTSYSNGLEYATAALAQYKKLETLKPQVALEGRLRCLQLISTIYGRQGKNKDAIALSREVIYGFSKLNDTGGYTGLAYSSLGAAYGRMGKTDSALYYHQKALSEWQRTNNYVYLPAAYFNIADIEMQTGNKAASLDLYQHALRIGDSMENRQVQVPAYLGLGKWHFVFDKDRAATLACYLKAYDIAKGLSDKLFYQKVLTSLIDYREQQGEYKQAMEYEQELMSIKDTVNTWEKDRVIKSLEVQFRVQEKDRELSLAQKERKITTLANYILWGTIGFILVISGIAIYLLRRINDRDKQLLQTKETLIEVIEEQRRQQEQLMQNEIEYKESQLSALILQMQQKNELMQELKERIEKDRKTANDNSLNKIINKGINHDREWSDFNTYFESINKNFFTKLKTEYPDISPNDLKICALIKLNMSIKEMAGILNISPDSVKTARYRLRKKLQLETEDNLTEFILSL</sequence>
<dbReference type="Proteomes" id="UP000239872">
    <property type="component" value="Unassembled WGS sequence"/>
</dbReference>
<dbReference type="InterPro" id="IPR016032">
    <property type="entry name" value="Sig_transdc_resp-reg_C-effctor"/>
</dbReference>
<dbReference type="PANTHER" id="PTHR10098">
    <property type="entry name" value="RAPSYN-RELATED"/>
    <property type="match status" value="1"/>
</dbReference>
<dbReference type="EMBL" id="PPSL01000001">
    <property type="protein sequence ID" value="PQJ12546.1"/>
    <property type="molecule type" value="Genomic_DNA"/>
</dbReference>
<evidence type="ECO:0000259" key="3">
    <source>
        <dbReference type="SMART" id="SM00421"/>
    </source>
</evidence>
<dbReference type="SUPFAM" id="SSF46894">
    <property type="entry name" value="C-terminal effector domain of the bipartite response regulators"/>
    <property type="match status" value="1"/>
</dbReference>
<dbReference type="SMART" id="SM00028">
    <property type="entry name" value="TPR"/>
    <property type="match status" value="2"/>
</dbReference>
<keyword evidence="2" id="KW-1133">Transmembrane helix</keyword>
<accession>A0A2S7T1B5</accession>
<dbReference type="SUPFAM" id="SSF48452">
    <property type="entry name" value="TPR-like"/>
    <property type="match status" value="1"/>
</dbReference>
<dbReference type="AlphaFoldDB" id="A0A2S7T1B5"/>
<dbReference type="Pfam" id="PF13424">
    <property type="entry name" value="TPR_12"/>
    <property type="match status" value="1"/>
</dbReference>
<evidence type="ECO:0000256" key="2">
    <source>
        <dbReference type="SAM" id="Phobius"/>
    </source>
</evidence>
<evidence type="ECO:0000313" key="4">
    <source>
        <dbReference type="EMBL" id="PQJ12546.1"/>
    </source>
</evidence>
<dbReference type="InterPro" id="IPR011990">
    <property type="entry name" value="TPR-like_helical_dom_sf"/>
</dbReference>
<dbReference type="GO" id="GO:0003677">
    <property type="term" value="F:DNA binding"/>
    <property type="evidence" value="ECO:0007669"/>
    <property type="project" value="InterPro"/>
</dbReference>
<gene>
    <name evidence="4" type="ORF">CJD36_002020</name>
</gene>
<dbReference type="Gene3D" id="1.10.10.10">
    <property type="entry name" value="Winged helix-like DNA-binding domain superfamily/Winged helix DNA-binding domain"/>
    <property type="match status" value="1"/>
</dbReference>
<name>A0A2S7T1B5_9BACT</name>
<feature type="transmembrane region" description="Helical" evidence="2">
    <location>
        <begin position="331"/>
        <end position="351"/>
    </location>
</feature>
<protein>
    <recommendedName>
        <fullName evidence="3">HTH luxR-type domain-containing protein</fullName>
    </recommendedName>
</protein>
<keyword evidence="1" id="KW-0175">Coiled coil</keyword>
<dbReference type="Gene3D" id="1.25.40.10">
    <property type="entry name" value="Tetratricopeptide repeat domain"/>
    <property type="match status" value="1"/>
</dbReference>
<evidence type="ECO:0000313" key="5">
    <source>
        <dbReference type="Proteomes" id="UP000239872"/>
    </source>
</evidence>
<feature type="coiled-coil region" evidence="1">
    <location>
        <begin position="362"/>
        <end position="425"/>
    </location>
</feature>
<dbReference type="InterPro" id="IPR036388">
    <property type="entry name" value="WH-like_DNA-bd_sf"/>
</dbReference>
<dbReference type="SMART" id="SM00421">
    <property type="entry name" value="HTH_LUXR"/>
    <property type="match status" value="1"/>
</dbReference>
<keyword evidence="2" id="KW-0812">Transmembrane</keyword>
<comment type="caution">
    <text evidence="4">The sequence shown here is derived from an EMBL/GenBank/DDBJ whole genome shotgun (WGS) entry which is preliminary data.</text>
</comment>
<keyword evidence="5" id="KW-1185">Reference proteome</keyword>
<dbReference type="GO" id="GO:0006355">
    <property type="term" value="P:regulation of DNA-templated transcription"/>
    <property type="evidence" value="ECO:0007669"/>
    <property type="project" value="InterPro"/>
</dbReference>
<evidence type="ECO:0000256" key="1">
    <source>
        <dbReference type="SAM" id="Coils"/>
    </source>
</evidence>